<protein>
    <recommendedName>
        <fullName evidence="1">DUF4371 domain-containing protein</fullName>
    </recommendedName>
</protein>
<keyword evidence="3" id="KW-1185">Reference proteome</keyword>
<organism evidence="2 3">
    <name type="scientific">Dryococelus australis</name>
    <dbReference type="NCBI Taxonomy" id="614101"/>
    <lineage>
        <taxon>Eukaryota</taxon>
        <taxon>Metazoa</taxon>
        <taxon>Ecdysozoa</taxon>
        <taxon>Arthropoda</taxon>
        <taxon>Hexapoda</taxon>
        <taxon>Insecta</taxon>
        <taxon>Pterygota</taxon>
        <taxon>Neoptera</taxon>
        <taxon>Polyneoptera</taxon>
        <taxon>Phasmatodea</taxon>
        <taxon>Verophasmatodea</taxon>
        <taxon>Anareolatae</taxon>
        <taxon>Phasmatidae</taxon>
        <taxon>Eurycanthinae</taxon>
        <taxon>Dryococelus</taxon>
    </lineage>
</organism>
<comment type="caution">
    <text evidence="2">The sequence shown here is derived from an EMBL/GenBank/DDBJ whole genome shotgun (WGS) entry which is preliminary data.</text>
</comment>
<name>A0ABQ9I302_9NEOP</name>
<dbReference type="EMBL" id="JARBHB010000003">
    <property type="protein sequence ID" value="KAJ8891011.1"/>
    <property type="molecule type" value="Genomic_DNA"/>
</dbReference>
<dbReference type="Pfam" id="PF14291">
    <property type="entry name" value="DUF4371"/>
    <property type="match status" value="1"/>
</dbReference>
<sequence>MYLQALCKSLVFCGRQSIALRGHDKSTDSKNKGNFLELLELHSKDNDLIKQFYVERPKNFQYTSVTLQNELLSIIGEQTKLHIGNKVRAAKNVAIIADETQDIAKHEEVAVVLRHVNES</sequence>
<dbReference type="PANTHER" id="PTHR45749">
    <property type="match status" value="1"/>
</dbReference>
<proteinExistence type="predicted"/>
<accession>A0ABQ9I302</accession>
<evidence type="ECO:0000259" key="1">
    <source>
        <dbReference type="Pfam" id="PF14291"/>
    </source>
</evidence>
<feature type="domain" description="DUF4371" evidence="1">
    <location>
        <begin position="15"/>
        <end position="117"/>
    </location>
</feature>
<dbReference type="PANTHER" id="PTHR45749:SF37">
    <property type="entry name" value="OS05G0311600 PROTEIN"/>
    <property type="match status" value="1"/>
</dbReference>
<dbReference type="InterPro" id="IPR025398">
    <property type="entry name" value="DUF4371"/>
</dbReference>
<gene>
    <name evidence="2" type="ORF">PR048_010520</name>
</gene>
<evidence type="ECO:0000313" key="2">
    <source>
        <dbReference type="EMBL" id="KAJ8891011.1"/>
    </source>
</evidence>
<dbReference type="Proteomes" id="UP001159363">
    <property type="component" value="Chromosome 3"/>
</dbReference>
<evidence type="ECO:0000313" key="3">
    <source>
        <dbReference type="Proteomes" id="UP001159363"/>
    </source>
</evidence>
<reference evidence="2 3" key="1">
    <citation type="submission" date="2023-02" db="EMBL/GenBank/DDBJ databases">
        <title>LHISI_Scaffold_Assembly.</title>
        <authorList>
            <person name="Stuart O.P."/>
            <person name="Cleave R."/>
            <person name="Magrath M.J.L."/>
            <person name="Mikheyev A.S."/>
        </authorList>
    </citation>
    <scope>NUCLEOTIDE SEQUENCE [LARGE SCALE GENOMIC DNA]</scope>
    <source>
        <strain evidence="2">Daus_M_001</strain>
        <tissue evidence="2">Leg muscle</tissue>
    </source>
</reference>